<accession>A0A845QTW2</accession>
<reference evidence="2 3" key="1">
    <citation type="submission" date="2018-08" db="EMBL/GenBank/DDBJ databases">
        <title>Murine metabolic-syndrome-specific gut microbial biobank.</title>
        <authorList>
            <person name="Liu C."/>
        </authorList>
    </citation>
    <scope>NUCLEOTIDE SEQUENCE [LARGE SCALE GENOMIC DNA]</scope>
    <source>
        <strain evidence="2 3">583</strain>
    </source>
</reference>
<feature type="transmembrane region" description="Helical" evidence="1">
    <location>
        <begin position="57"/>
        <end position="77"/>
    </location>
</feature>
<evidence type="ECO:0000313" key="3">
    <source>
        <dbReference type="Proteomes" id="UP000467132"/>
    </source>
</evidence>
<dbReference type="AlphaFoldDB" id="A0A845QTW2"/>
<keyword evidence="1" id="KW-0812">Transmembrane</keyword>
<evidence type="ECO:0000256" key="1">
    <source>
        <dbReference type="SAM" id="Phobius"/>
    </source>
</evidence>
<gene>
    <name evidence="2" type="ORF">D3Z33_05305</name>
</gene>
<comment type="caution">
    <text evidence="2">The sequence shown here is derived from an EMBL/GenBank/DDBJ whole genome shotgun (WGS) entry which is preliminary data.</text>
</comment>
<keyword evidence="1" id="KW-1133">Transmembrane helix</keyword>
<keyword evidence="1" id="KW-0472">Membrane</keyword>
<sequence length="116" mass="14129">MLFNLVLIPIEIFFIFMIIKIRKDITKLHFYSNKSEKFLENIHKFDEKYIEEYNKKYMLPFAYIDLVILIIMSISTFVFEREIYHKVIMGGFFVYFIVIFIFGGLSMLSMSRKMYE</sequence>
<dbReference type="Proteomes" id="UP000467132">
    <property type="component" value="Unassembled WGS sequence"/>
</dbReference>
<dbReference type="OrthoDB" id="9982629at2"/>
<dbReference type="RefSeq" id="WP_160196751.1">
    <property type="nucleotide sequence ID" value="NZ_QXXA01000005.1"/>
</dbReference>
<proteinExistence type="predicted"/>
<organism evidence="2 3">
    <name type="scientific">Senegalia massiliensis</name>
    <dbReference type="NCBI Taxonomy" id="1720316"/>
    <lineage>
        <taxon>Bacteria</taxon>
        <taxon>Bacillati</taxon>
        <taxon>Bacillota</taxon>
        <taxon>Clostridia</taxon>
        <taxon>Eubacteriales</taxon>
        <taxon>Clostridiaceae</taxon>
        <taxon>Senegalia</taxon>
    </lineage>
</organism>
<dbReference type="EMBL" id="QXXA01000005">
    <property type="protein sequence ID" value="NBI06277.1"/>
    <property type="molecule type" value="Genomic_DNA"/>
</dbReference>
<feature type="transmembrane region" description="Helical" evidence="1">
    <location>
        <begin position="6"/>
        <end position="22"/>
    </location>
</feature>
<name>A0A845QTW2_9CLOT</name>
<protein>
    <submittedName>
        <fullName evidence="2">Uncharacterized protein</fullName>
    </submittedName>
</protein>
<feature type="transmembrane region" description="Helical" evidence="1">
    <location>
        <begin position="83"/>
        <end position="108"/>
    </location>
</feature>
<evidence type="ECO:0000313" key="2">
    <source>
        <dbReference type="EMBL" id="NBI06277.1"/>
    </source>
</evidence>
<keyword evidence="3" id="KW-1185">Reference proteome</keyword>